<dbReference type="Pfam" id="PF12771">
    <property type="entry name" value="SusD-like_2"/>
    <property type="match status" value="1"/>
</dbReference>
<dbReference type="Gene3D" id="1.25.40.390">
    <property type="match status" value="1"/>
</dbReference>
<evidence type="ECO:0000313" key="2">
    <source>
        <dbReference type="Proteomes" id="UP000177506"/>
    </source>
</evidence>
<comment type="caution">
    <text evidence="1">The sequence shown here is derived from an EMBL/GenBank/DDBJ whole genome shotgun (WGS) entry which is preliminary data.</text>
</comment>
<dbReference type="InterPro" id="IPR041662">
    <property type="entry name" value="SusD-like_2"/>
</dbReference>
<evidence type="ECO:0000313" key="1">
    <source>
        <dbReference type="EMBL" id="OGX92230.1"/>
    </source>
</evidence>
<dbReference type="InterPro" id="IPR011990">
    <property type="entry name" value="TPR-like_helical_dom_sf"/>
</dbReference>
<dbReference type="RefSeq" id="WP_070739170.1">
    <property type="nucleotide sequence ID" value="NZ_MDZA01000005.1"/>
</dbReference>
<dbReference type="AlphaFoldDB" id="A0A1G1TMX3"/>
<dbReference type="Proteomes" id="UP000177506">
    <property type="component" value="Unassembled WGS sequence"/>
</dbReference>
<protein>
    <recommendedName>
        <fullName evidence="3">SusD/RagB family nutrient-binding outer membrane lipoprotein</fullName>
    </recommendedName>
</protein>
<dbReference type="OrthoDB" id="622163at2"/>
<reference evidence="1 2" key="1">
    <citation type="submission" date="2016-08" db="EMBL/GenBank/DDBJ databases">
        <title>Hymenobacter coccineus sp. nov., Hymenobacter lapidarius sp. nov. and Hymenobacter glacialis sp. nov., isolated from Antarctic soil.</title>
        <authorList>
            <person name="Sedlacek I."/>
            <person name="Kralova S."/>
            <person name="Kyrova K."/>
            <person name="Maslanova I."/>
            <person name="Stankova E."/>
            <person name="Vrbovska V."/>
            <person name="Nemec M."/>
            <person name="Bartak M."/>
            <person name="Svec P."/>
            <person name="Busse H.-J."/>
            <person name="Pantucek R."/>
        </authorList>
    </citation>
    <scope>NUCLEOTIDE SEQUENCE [LARGE SCALE GENOMIC DNA]</scope>
    <source>
        <strain evidence="1 2">CCM 8649</strain>
    </source>
</reference>
<sequence>MNHIFKTGGLLVGLALATTSCNKTLDELTLNENKPNSVPASLLFTGVLNDAYEGPNGSAEVWDQYYLNNYDYYGNNRYDFGSGTAYYTTLKNVGLMEQQALAAGSPAVNPYEALGNFFRAYLFTRMSLQMGDVPQSQALLGLEGLTPAYDPQKAVFVQSFKWLESANADLTTLIAGGTTTVAGDIYFGGDLRKWQRAVNTLRVRLLLNLSKKNGDADLNVAGQFASIVGNATKYPLMTSSADNMQYTYVAATNNFYPNNNRNFGQDGSRKNMAATYVGLLTTLQDPRVYATCEPARDLVDNQKQSATALSSFVGADPGLDLGVMYVNAGLQKYSFLNRYRYFRTLVGEPTIQLGYPELAFNIAEGINRGWLAEGSAETYYTAGIQASMASYGLPTSGTYTAYFYRPGSTDVTATANYDTYSIPVSFATYYAQPSVKYAPGAPGLTRILQQKYLALFRHSGLEAYYNYRRTGVPTFTTGPGTGNGGRIAQRFQYPTSERTANTANYQAALASQYGGNDDINGVMYLLK</sequence>
<name>A0A1G1TMX3_9BACT</name>
<keyword evidence="2" id="KW-1185">Reference proteome</keyword>
<dbReference type="EMBL" id="MDZA01000005">
    <property type="protein sequence ID" value="OGX92230.1"/>
    <property type="molecule type" value="Genomic_DNA"/>
</dbReference>
<gene>
    <name evidence="1" type="ORF">BEN49_16680</name>
</gene>
<evidence type="ECO:0008006" key="3">
    <source>
        <dbReference type="Google" id="ProtNLM"/>
    </source>
</evidence>
<dbReference type="PROSITE" id="PS51257">
    <property type="entry name" value="PROKAR_LIPOPROTEIN"/>
    <property type="match status" value="1"/>
</dbReference>
<proteinExistence type="predicted"/>
<organism evidence="1 2">
    <name type="scientific">Hymenobacter coccineus</name>
    <dbReference type="NCBI Taxonomy" id="1908235"/>
    <lineage>
        <taxon>Bacteria</taxon>
        <taxon>Pseudomonadati</taxon>
        <taxon>Bacteroidota</taxon>
        <taxon>Cytophagia</taxon>
        <taxon>Cytophagales</taxon>
        <taxon>Hymenobacteraceae</taxon>
        <taxon>Hymenobacter</taxon>
    </lineage>
</organism>
<dbReference type="SUPFAM" id="SSF48452">
    <property type="entry name" value="TPR-like"/>
    <property type="match status" value="1"/>
</dbReference>
<accession>A0A1G1TMX3</accession>